<dbReference type="EMBL" id="CP146022">
    <property type="protein sequence ID" value="WWQ62346.1"/>
    <property type="molecule type" value="Genomic_DNA"/>
</dbReference>
<reference evidence="1" key="1">
    <citation type="journal article" date="2025" name="Int. J. Syst. Evol. Microbiol.">
        <title>Streptomyces citrinus sp. nov., with yellow diffusible pigment.</title>
        <authorList>
            <person name="He Y."/>
            <person name="Yang E."/>
            <person name="Xu J."/>
            <person name="Sun Y."/>
            <person name="Sun L."/>
        </authorList>
    </citation>
    <scope>NUCLEOTIDE SEQUENCE</scope>
    <source>
        <strain evidence="1">Q6</strain>
    </source>
</reference>
<evidence type="ECO:0000313" key="1">
    <source>
        <dbReference type="EMBL" id="WWQ62346.1"/>
    </source>
</evidence>
<proteinExistence type="predicted"/>
<evidence type="ECO:0000313" key="2">
    <source>
        <dbReference type="Proteomes" id="UP001432251"/>
    </source>
</evidence>
<accession>A0ACD5A563</accession>
<gene>
    <name evidence="1" type="ORF">V2W30_02525</name>
</gene>
<keyword evidence="2" id="KW-1185">Reference proteome</keyword>
<name>A0ACD5A563_9ACTN</name>
<organism evidence="1 2">
    <name type="scientific">Streptomyces citrinus</name>
    <dbReference type="NCBI Taxonomy" id="3118173"/>
    <lineage>
        <taxon>Bacteria</taxon>
        <taxon>Bacillati</taxon>
        <taxon>Actinomycetota</taxon>
        <taxon>Actinomycetes</taxon>
        <taxon>Kitasatosporales</taxon>
        <taxon>Streptomycetaceae</taxon>
        <taxon>Streptomyces</taxon>
    </lineage>
</organism>
<protein>
    <submittedName>
        <fullName evidence="1">GNAT family N-acetyltransferase</fullName>
    </submittedName>
</protein>
<sequence length="166" mass="17769">MERTDVRVRARRRDDLAACVDVLALVHAADGYPVNWPADPAGWLTVRGMTGAWVARRDGRIVGHVLLTAPAAGDVAPSLVAPDVSTVGRLFVSPAARGRRVGAALLARAAREAVLHGTRAVLDVVTTDTAAIALYERLGWEFLGPGRQEWGPGEWVDVRCYAAPRA</sequence>
<dbReference type="Proteomes" id="UP001432251">
    <property type="component" value="Chromosome"/>
</dbReference>